<evidence type="ECO:0000256" key="1">
    <source>
        <dbReference type="SAM" id="Phobius"/>
    </source>
</evidence>
<protein>
    <submittedName>
        <fullName evidence="2">Uncharacterized protein</fullName>
    </submittedName>
</protein>
<keyword evidence="1" id="KW-1133">Transmembrane helix</keyword>
<comment type="caution">
    <text evidence="2">The sequence shown here is derived from an EMBL/GenBank/DDBJ whole genome shotgun (WGS) entry which is preliminary data.</text>
</comment>
<sequence>MTPSSLESQLRYRRHGYAWARRFIVGLTLCLAVVAGILEHDTEVTSPTSATVAPAPSVVPAESECSSVTAQVHRLPLAPGLGIAL</sequence>
<keyword evidence="3" id="KW-1185">Reference proteome</keyword>
<dbReference type="Proteomes" id="UP000220102">
    <property type="component" value="Unassembled WGS sequence"/>
</dbReference>
<keyword evidence="1" id="KW-0472">Membrane</keyword>
<name>A0A2A8CVB7_9BACT</name>
<organism evidence="2 3">
    <name type="scientific">Longibacter salinarum</name>
    <dbReference type="NCBI Taxonomy" id="1850348"/>
    <lineage>
        <taxon>Bacteria</taxon>
        <taxon>Pseudomonadati</taxon>
        <taxon>Rhodothermota</taxon>
        <taxon>Rhodothermia</taxon>
        <taxon>Rhodothermales</taxon>
        <taxon>Salisaetaceae</taxon>
        <taxon>Longibacter</taxon>
    </lineage>
</organism>
<gene>
    <name evidence="2" type="ORF">CRI94_13485</name>
</gene>
<evidence type="ECO:0000313" key="3">
    <source>
        <dbReference type="Proteomes" id="UP000220102"/>
    </source>
</evidence>
<evidence type="ECO:0000313" key="2">
    <source>
        <dbReference type="EMBL" id="PEN12534.1"/>
    </source>
</evidence>
<reference evidence="2 3" key="1">
    <citation type="submission" date="2017-10" db="EMBL/GenBank/DDBJ databases">
        <title>Draft genome of Longibacter Salinarum.</title>
        <authorList>
            <person name="Goh K.M."/>
            <person name="Shamsir M.S."/>
            <person name="Lim S.W."/>
        </authorList>
    </citation>
    <scope>NUCLEOTIDE SEQUENCE [LARGE SCALE GENOMIC DNA]</scope>
    <source>
        <strain evidence="2 3">KCTC 52045</strain>
    </source>
</reference>
<dbReference type="RefSeq" id="WP_098076753.1">
    <property type="nucleotide sequence ID" value="NZ_PDEQ01000007.1"/>
</dbReference>
<dbReference type="AlphaFoldDB" id="A0A2A8CVB7"/>
<feature type="transmembrane region" description="Helical" evidence="1">
    <location>
        <begin position="20"/>
        <end position="38"/>
    </location>
</feature>
<accession>A0A2A8CVB7</accession>
<dbReference type="EMBL" id="PDEQ01000007">
    <property type="protein sequence ID" value="PEN12534.1"/>
    <property type="molecule type" value="Genomic_DNA"/>
</dbReference>
<proteinExistence type="predicted"/>
<keyword evidence="1" id="KW-0812">Transmembrane</keyword>